<sequence>MEPTWAGLVDDAAIFPPGNAPLHDAAAAHVARRSEAYADLVGTLVVRDTDLPLLRGTPARLSVVVIGGAGQVAGPAALAGRLGLQLAGLEIALRDLDDLPGNARRVVAAVDAARAEGTLDEDLPVYVELPHPGPGAGTSPGWLAAADVVAEQELRLKLRTGGADTALVPTPRDLAGWIDAALDRETPFKCTAGLHHAVRHTGDDGFGAVTDQHGFLNVLLATRRAFDGASPDEVAATLDERDGTALAAAAGDTDLAGARRWFTSFGSCSVSDPLDDLLALGLIPHGETR</sequence>
<dbReference type="AlphaFoldDB" id="A0A7X0RFH2"/>
<name>A0A7X0RFH2_9ACTN</name>
<comment type="caution">
    <text evidence="1">The sequence shown here is derived from an EMBL/GenBank/DDBJ whole genome shotgun (WGS) entry which is preliminary data.</text>
</comment>
<proteinExistence type="predicted"/>
<accession>A0A7X0RFH2</accession>
<reference evidence="1 2" key="1">
    <citation type="submission" date="2020-08" db="EMBL/GenBank/DDBJ databases">
        <authorList>
            <person name="Seo M.-J."/>
        </authorList>
    </citation>
    <scope>NUCLEOTIDE SEQUENCE [LARGE SCALE GENOMIC DNA]</scope>
    <source>
        <strain evidence="1 2">KIGAM211</strain>
    </source>
</reference>
<organism evidence="1 2">
    <name type="scientific">Nocardioides luti</name>
    <dbReference type="NCBI Taxonomy" id="2761101"/>
    <lineage>
        <taxon>Bacteria</taxon>
        <taxon>Bacillati</taxon>
        <taxon>Actinomycetota</taxon>
        <taxon>Actinomycetes</taxon>
        <taxon>Propionibacteriales</taxon>
        <taxon>Nocardioidaceae</taxon>
        <taxon>Nocardioides</taxon>
    </lineage>
</organism>
<keyword evidence="2" id="KW-1185">Reference proteome</keyword>
<evidence type="ECO:0000313" key="2">
    <source>
        <dbReference type="Proteomes" id="UP000523955"/>
    </source>
</evidence>
<protein>
    <submittedName>
        <fullName evidence="1">Uncharacterized protein</fullName>
    </submittedName>
</protein>
<evidence type="ECO:0000313" key="1">
    <source>
        <dbReference type="EMBL" id="MBB6627322.1"/>
    </source>
</evidence>
<gene>
    <name evidence="1" type="ORF">H5V45_08315</name>
</gene>
<dbReference type="Proteomes" id="UP000523955">
    <property type="component" value="Unassembled WGS sequence"/>
</dbReference>
<dbReference type="EMBL" id="JACKXE010000001">
    <property type="protein sequence ID" value="MBB6627322.1"/>
    <property type="molecule type" value="Genomic_DNA"/>
</dbReference>